<reference evidence="2 3" key="1">
    <citation type="submission" date="2024-04" db="EMBL/GenBank/DDBJ databases">
        <title>genome sequences of Mucor flavus KT1a and Helicostylum pulchrum KT1b strains isolation_sourced from the surface of a dry-aged beef.</title>
        <authorList>
            <person name="Toyotome T."/>
            <person name="Hosono M."/>
            <person name="Torimaru M."/>
            <person name="Fukuda K."/>
            <person name="Mikami N."/>
        </authorList>
    </citation>
    <scope>NUCLEOTIDE SEQUENCE [LARGE SCALE GENOMIC DNA]</scope>
    <source>
        <strain evidence="2 3">KT1b</strain>
    </source>
</reference>
<name>A0ABP9XNC7_9FUNG</name>
<sequence>MNDDEYLIQALLAEFKDDDSEIQNYDELVIQEDSKAEDVNDDQEDDVVGHPETSYDWDNLSDDFPVSKFFSNKANNIPFETIRSGAKYVKMG</sequence>
<keyword evidence="3" id="KW-1185">Reference proteome</keyword>
<accession>A0ABP9XNC7</accession>
<comment type="caution">
    <text evidence="2">The sequence shown here is derived from an EMBL/GenBank/DDBJ whole genome shotgun (WGS) entry which is preliminary data.</text>
</comment>
<gene>
    <name evidence="2" type="ORF">HPULCUR_001675</name>
</gene>
<protein>
    <submittedName>
        <fullName evidence="2">Uncharacterized protein</fullName>
    </submittedName>
</protein>
<proteinExistence type="predicted"/>
<feature type="region of interest" description="Disordered" evidence="1">
    <location>
        <begin position="31"/>
        <end position="54"/>
    </location>
</feature>
<evidence type="ECO:0000313" key="3">
    <source>
        <dbReference type="Proteomes" id="UP001476247"/>
    </source>
</evidence>
<evidence type="ECO:0000256" key="1">
    <source>
        <dbReference type="SAM" id="MobiDB-lite"/>
    </source>
</evidence>
<dbReference type="Proteomes" id="UP001476247">
    <property type="component" value="Unassembled WGS sequence"/>
</dbReference>
<dbReference type="EMBL" id="BAABUJ010000006">
    <property type="protein sequence ID" value="GAA5796305.1"/>
    <property type="molecule type" value="Genomic_DNA"/>
</dbReference>
<evidence type="ECO:0000313" key="2">
    <source>
        <dbReference type="EMBL" id="GAA5796305.1"/>
    </source>
</evidence>
<organism evidence="2 3">
    <name type="scientific">Helicostylum pulchrum</name>
    <dbReference type="NCBI Taxonomy" id="562976"/>
    <lineage>
        <taxon>Eukaryota</taxon>
        <taxon>Fungi</taxon>
        <taxon>Fungi incertae sedis</taxon>
        <taxon>Mucoromycota</taxon>
        <taxon>Mucoromycotina</taxon>
        <taxon>Mucoromycetes</taxon>
        <taxon>Mucorales</taxon>
        <taxon>Mucorineae</taxon>
        <taxon>Mucoraceae</taxon>
        <taxon>Helicostylum</taxon>
    </lineage>
</organism>